<keyword evidence="9" id="KW-1185">Reference proteome</keyword>
<evidence type="ECO:0000256" key="2">
    <source>
        <dbReference type="ARBA" id="ARBA00010199"/>
    </source>
</evidence>
<evidence type="ECO:0000256" key="5">
    <source>
        <dbReference type="ARBA" id="ARBA00023136"/>
    </source>
</evidence>
<feature type="transmembrane region" description="Helical" evidence="7">
    <location>
        <begin position="132"/>
        <end position="150"/>
    </location>
</feature>
<feature type="transmembrane region" description="Helical" evidence="7">
    <location>
        <begin position="352"/>
        <end position="371"/>
    </location>
</feature>
<feature type="transmembrane region" description="Helical" evidence="7">
    <location>
        <begin position="451"/>
        <end position="471"/>
    </location>
</feature>
<proteinExistence type="inferred from homology"/>
<sequence length="504" mass="54596">MPDVEADGYSSTEERTPLLNMSPSDASLEIAKRDTSESYRVVAWNEMIWITLKSSQTAVALMLEESFFFVNVMSVSHLGANELAAMSLSVSCTALAILAPVQGYVVAMGTFCSTAYTASSDKTLVGFHLQRGLIAIFLHLLLMIPFLWNAERVLLALGQEPVVAHLSGTYLRIQILGMAPLAVFEACKRYLQAQGIMSASTFIVIGVAPIHWISNFFLVRSTTYGIGFVGAPIATVMSNWLMFVGIIVYILKSRANETWGGWNARAFGKMSEFYKLGISSVCSSYAGWIGFELLTISASYFGAIQLSGQAIMLNTVELLFQFSMGLGSSTTARVGNLIGAGKPRQARISGDMAFLASAAVGAIGVTLLLLFGDLWTSVYTTDPEIARVTTMLMPVACIFIISDGMNAIGGAILRGLGRQYVNASTYTIGLYCVGVPVAAFLAYRMHMGVLGLWWGLCAGVITASTTQLIYIKTRVNWKNEVLLCLQRLLRSGTHEETESDTNTS</sequence>
<evidence type="ECO:0000256" key="4">
    <source>
        <dbReference type="ARBA" id="ARBA00022989"/>
    </source>
</evidence>
<accession>A0A2G5B322</accession>
<comment type="similarity">
    <text evidence="2">Belongs to the multi antimicrobial extrusion (MATE) (TC 2.A.66.1) family.</text>
</comment>
<feature type="transmembrane region" description="Helical" evidence="7">
    <location>
        <begin position="196"/>
        <end position="218"/>
    </location>
</feature>
<organism evidence="8 9">
    <name type="scientific">Coemansia reversa (strain ATCC 12441 / NRRL 1564)</name>
    <dbReference type="NCBI Taxonomy" id="763665"/>
    <lineage>
        <taxon>Eukaryota</taxon>
        <taxon>Fungi</taxon>
        <taxon>Fungi incertae sedis</taxon>
        <taxon>Zoopagomycota</taxon>
        <taxon>Kickxellomycotina</taxon>
        <taxon>Kickxellomycetes</taxon>
        <taxon>Kickxellales</taxon>
        <taxon>Kickxellaceae</taxon>
        <taxon>Coemansia</taxon>
    </lineage>
</organism>
<protein>
    <submittedName>
        <fullName evidence="8">MATE efflux family protein</fullName>
    </submittedName>
</protein>
<dbReference type="EMBL" id="KZ303537">
    <property type="protein sequence ID" value="PIA13429.1"/>
    <property type="molecule type" value="Genomic_DNA"/>
</dbReference>
<evidence type="ECO:0000256" key="7">
    <source>
        <dbReference type="SAM" id="Phobius"/>
    </source>
</evidence>
<gene>
    <name evidence="8" type="ORF">COEREDRAFT_83457</name>
</gene>
<feature type="transmembrane region" description="Helical" evidence="7">
    <location>
        <begin position="224"/>
        <end position="251"/>
    </location>
</feature>
<dbReference type="InterPro" id="IPR002528">
    <property type="entry name" value="MATE_fam"/>
</dbReference>
<keyword evidence="3 7" id="KW-0812">Transmembrane</keyword>
<dbReference type="NCBIfam" id="TIGR00797">
    <property type="entry name" value="matE"/>
    <property type="match status" value="1"/>
</dbReference>
<name>A0A2G5B322_COERN</name>
<dbReference type="InterPro" id="IPR045069">
    <property type="entry name" value="MATE_euk"/>
</dbReference>
<dbReference type="GO" id="GO:0015297">
    <property type="term" value="F:antiporter activity"/>
    <property type="evidence" value="ECO:0007669"/>
    <property type="project" value="InterPro"/>
</dbReference>
<dbReference type="GO" id="GO:0016020">
    <property type="term" value="C:membrane"/>
    <property type="evidence" value="ECO:0007669"/>
    <property type="project" value="UniProtKB-SubCell"/>
</dbReference>
<evidence type="ECO:0000256" key="3">
    <source>
        <dbReference type="ARBA" id="ARBA00022692"/>
    </source>
</evidence>
<feature type="transmembrane region" description="Helical" evidence="7">
    <location>
        <begin position="162"/>
        <end position="184"/>
    </location>
</feature>
<dbReference type="Proteomes" id="UP000242474">
    <property type="component" value="Unassembled WGS sequence"/>
</dbReference>
<evidence type="ECO:0000313" key="9">
    <source>
        <dbReference type="Proteomes" id="UP000242474"/>
    </source>
</evidence>
<comment type="subcellular location">
    <subcellularLocation>
        <location evidence="1">Membrane</location>
        <topology evidence="1">Multi-pass membrane protein</topology>
    </subcellularLocation>
</comment>
<evidence type="ECO:0000256" key="1">
    <source>
        <dbReference type="ARBA" id="ARBA00004141"/>
    </source>
</evidence>
<dbReference type="CDD" id="cd13132">
    <property type="entry name" value="MATE_eukaryotic"/>
    <property type="match status" value="1"/>
</dbReference>
<dbReference type="GO" id="GO:0042910">
    <property type="term" value="F:xenobiotic transmembrane transporter activity"/>
    <property type="evidence" value="ECO:0007669"/>
    <property type="project" value="InterPro"/>
</dbReference>
<reference evidence="8 9" key="1">
    <citation type="journal article" date="2015" name="Genome Biol. Evol.">
        <title>Phylogenomic analyses indicate that early fungi evolved digesting cell walls of algal ancestors of land plants.</title>
        <authorList>
            <person name="Chang Y."/>
            <person name="Wang S."/>
            <person name="Sekimoto S."/>
            <person name="Aerts A.L."/>
            <person name="Choi C."/>
            <person name="Clum A."/>
            <person name="LaButti K.M."/>
            <person name="Lindquist E.A."/>
            <person name="Yee Ngan C."/>
            <person name="Ohm R.A."/>
            <person name="Salamov A.A."/>
            <person name="Grigoriev I.V."/>
            <person name="Spatafora J.W."/>
            <person name="Berbee M.L."/>
        </authorList>
    </citation>
    <scope>NUCLEOTIDE SEQUENCE [LARGE SCALE GENOMIC DNA]</scope>
    <source>
        <strain evidence="8 9">NRRL 1564</strain>
    </source>
</reference>
<evidence type="ECO:0000313" key="8">
    <source>
        <dbReference type="EMBL" id="PIA13429.1"/>
    </source>
</evidence>
<dbReference type="AlphaFoldDB" id="A0A2G5B322"/>
<feature type="transmembrane region" description="Helical" evidence="7">
    <location>
        <begin position="425"/>
        <end position="445"/>
    </location>
</feature>
<dbReference type="Pfam" id="PF01554">
    <property type="entry name" value="MatE"/>
    <property type="match status" value="2"/>
</dbReference>
<dbReference type="PANTHER" id="PTHR11206">
    <property type="entry name" value="MULTIDRUG RESISTANCE PROTEIN"/>
    <property type="match status" value="1"/>
</dbReference>
<feature type="transmembrane region" description="Helical" evidence="7">
    <location>
        <begin position="391"/>
        <end position="413"/>
    </location>
</feature>
<keyword evidence="5 7" id="KW-0472">Membrane</keyword>
<keyword evidence="4 7" id="KW-1133">Transmembrane helix</keyword>
<feature type="region of interest" description="Disordered" evidence="6">
    <location>
        <begin position="1"/>
        <end position="20"/>
    </location>
</feature>
<dbReference type="GO" id="GO:1990961">
    <property type="term" value="P:xenobiotic detoxification by transmembrane export across the plasma membrane"/>
    <property type="evidence" value="ECO:0007669"/>
    <property type="project" value="InterPro"/>
</dbReference>
<dbReference type="OrthoDB" id="2126698at2759"/>
<evidence type="ECO:0000256" key="6">
    <source>
        <dbReference type="SAM" id="MobiDB-lite"/>
    </source>
</evidence>